<comment type="pathway">
    <text evidence="2">Amino-acid biosynthesis; L-tryptophan biosynthesis; L-tryptophan from chorismate: step 4/5.</text>
</comment>
<dbReference type="PANTHER" id="PTHR22854">
    <property type="entry name" value="TRYPTOPHAN BIOSYNTHESIS PROTEIN"/>
    <property type="match status" value="1"/>
</dbReference>
<dbReference type="AlphaFoldDB" id="A0A3D9YNK5"/>
<keyword evidence="11" id="KW-1185">Reference proteome</keyword>
<dbReference type="InterPro" id="IPR011060">
    <property type="entry name" value="RibuloseP-bd_barrel"/>
</dbReference>
<dbReference type="RefSeq" id="WP_165204333.1">
    <property type="nucleotide sequence ID" value="NZ_CP025086.1"/>
</dbReference>
<accession>A0A3D9YNK5</accession>
<dbReference type="PANTHER" id="PTHR22854:SF2">
    <property type="entry name" value="INDOLE-3-GLYCEROL-PHOSPHATE SYNTHASE"/>
    <property type="match status" value="1"/>
</dbReference>
<dbReference type="GO" id="GO:0000162">
    <property type="term" value="P:L-tryptophan biosynthetic process"/>
    <property type="evidence" value="ECO:0007669"/>
    <property type="project" value="UniProtKB-UniPathway"/>
</dbReference>
<feature type="domain" description="Indole-3-glycerol phosphate synthase" evidence="9">
    <location>
        <begin position="10"/>
        <end position="259"/>
    </location>
</feature>
<keyword evidence="8" id="KW-0456">Lyase</keyword>
<dbReference type="InterPro" id="IPR013785">
    <property type="entry name" value="Aldolase_TIM"/>
</dbReference>
<dbReference type="Gene3D" id="3.20.20.70">
    <property type="entry name" value="Aldolase class I"/>
    <property type="match status" value="1"/>
</dbReference>
<keyword evidence="5" id="KW-0210">Decarboxylase</keyword>
<dbReference type="GO" id="GO:0004425">
    <property type="term" value="F:indole-3-glycerol-phosphate synthase activity"/>
    <property type="evidence" value="ECO:0007669"/>
    <property type="project" value="UniProtKB-EC"/>
</dbReference>
<dbReference type="Proteomes" id="UP000256900">
    <property type="component" value="Unassembled WGS sequence"/>
</dbReference>
<sequence length="273" mass="28855">MNLPEGSLLQPFVAQRLEDLKKAKAKRSIGQLQGKIGEMPITRGFASVLAAHFVAKGEPGVIAEIKGASPFETNFRRPVNYRDFGEDFEAVGAVCLSVAIERKAFAGSIADLATVSQAVHIPILARDIVIDLYQVLEARHVGADAITLSVALLGDELPEFIQRATAVALDAFVEVHTVDELDRALAAGAKLIAVTNRDIHTFELKPGTCAELLPKISAGKALAVAEGDLGTAEDIAAMGAAGAKAVLMGIRLMKNRDPAGVLERALGVETLED</sequence>
<evidence type="ECO:0000256" key="2">
    <source>
        <dbReference type="ARBA" id="ARBA00004696"/>
    </source>
</evidence>
<evidence type="ECO:0000256" key="6">
    <source>
        <dbReference type="ARBA" id="ARBA00022822"/>
    </source>
</evidence>
<evidence type="ECO:0000256" key="4">
    <source>
        <dbReference type="ARBA" id="ARBA00022605"/>
    </source>
</evidence>
<keyword evidence="7" id="KW-0057">Aromatic amino acid biosynthesis</keyword>
<comment type="catalytic activity">
    <reaction evidence="1">
        <text>1-(2-carboxyphenylamino)-1-deoxy-D-ribulose 5-phosphate + H(+) = (1S,2R)-1-C-(indol-3-yl)glycerol 3-phosphate + CO2 + H2O</text>
        <dbReference type="Rhea" id="RHEA:23476"/>
        <dbReference type="ChEBI" id="CHEBI:15377"/>
        <dbReference type="ChEBI" id="CHEBI:15378"/>
        <dbReference type="ChEBI" id="CHEBI:16526"/>
        <dbReference type="ChEBI" id="CHEBI:58613"/>
        <dbReference type="ChEBI" id="CHEBI:58866"/>
        <dbReference type="EC" id="4.1.1.48"/>
    </reaction>
</comment>
<dbReference type="EMBL" id="QUMO01000005">
    <property type="protein sequence ID" value="REF84170.1"/>
    <property type="molecule type" value="Genomic_DNA"/>
</dbReference>
<evidence type="ECO:0000256" key="3">
    <source>
        <dbReference type="ARBA" id="ARBA00012362"/>
    </source>
</evidence>
<evidence type="ECO:0000313" key="11">
    <source>
        <dbReference type="Proteomes" id="UP000256900"/>
    </source>
</evidence>
<keyword evidence="6" id="KW-0822">Tryptophan biosynthesis</keyword>
<dbReference type="InterPro" id="IPR013798">
    <property type="entry name" value="Indole-3-glycerol_P_synth_dom"/>
</dbReference>
<keyword evidence="4" id="KW-0028">Amino-acid biosynthesis</keyword>
<protein>
    <recommendedName>
        <fullName evidence="3">indole-3-glycerol-phosphate synthase</fullName>
        <ecNumber evidence="3">4.1.1.48</ecNumber>
    </recommendedName>
</protein>
<dbReference type="SUPFAM" id="SSF51366">
    <property type="entry name" value="Ribulose-phoshate binding barrel"/>
    <property type="match status" value="1"/>
</dbReference>
<dbReference type="InterPro" id="IPR045186">
    <property type="entry name" value="Indole-3-glycerol_P_synth"/>
</dbReference>
<proteinExistence type="predicted"/>
<evidence type="ECO:0000259" key="9">
    <source>
        <dbReference type="Pfam" id="PF00218"/>
    </source>
</evidence>
<organism evidence="10 11">
    <name type="scientific">Methylovirgula ligni</name>
    <dbReference type="NCBI Taxonomy" id="569860"/>
    <lineage>
        <taxon>Bacteria</taxon>
        <taxon>Pseudomonadati</taxon>
        <taxon>Pseudomonadota</taxon>
        <taxon>Alphaproteobacteria</taxon>
        <taxon>Hyphomicrobiales</taxon>
        <taxon>Beijerinckiaceae</taxon>
        <taxon>Methylovirgula</taxon>
    </lineage>
</organism>
<dbReference type="UniPathway" id="UPA00035">
    <property type="reaction ID" value="UER00043"/>
</dbReference>
<evidence type="ECO:0000256" key="8">
    <source>
        <dbReference type="ARBA" id="ARBA00023239"/>
    </source>
</evidence>
<dbReference type="EC" id="4.1.1.48" evidence="3"/>
<dbReference type="GO" id="GO:0004640">
    <property type="term" value="F:phosphoribosylanthranilate isomerase activity"/>
    <property type="evidence" value="ECO:0007669"/>
    <property type="project" value="TreeGrafter"/>
</dbReference>
<name>A0A3D9YNK5_9HYPH</name>
<evidence type="ECO:0000256" key="1">
    <source>
        <dbReference type="ARBA" id="ARBA00001633"/>
    </source>
</evidence>
<comment type="caution">
    <text evidence="10">The sequence shown here is derived from an EMBL/GenBank/DDBJ whole genome shotgun (WGS) entry which is preliminary data.</text>
</comment>
<dbReference type="CDD" id="cd00331">
    <property type="entry name" value="IGPS"/>
    <property type="match status" value="1"/>
</dbReference>
<dbReference type="Pfam" id="PF00218">
    <property type="entry name" value="IGPS"/>
    <property type="match status" value="1"/>
</dbReference>
<reference evidence="10 11" key="1">
    <citation type="submission" date="2018-08" db="EMBL/GenBank/DDBJ databases">
        <title>Genomic Encyclopedia of Type Strains, Phase IV (KMG-IV): sequencing the most valuable type-strain genomes for metagenomic binning, comparative biology and taxonomic classification.</title>
        <authorList>
            <person name="Goeker M."/>
        </authorList>
    </citation>
    <scope>NUCLEOTIDE SEQUENCE [LARGE SCALE GENOMIC DNA]</scope>
    <source>
        <strain evidence="10 11">BW863</strain>
    </source>
</reference>
<evidence type="ECO:0000256" key="7">
    <source>
        <dbReference type="ARBA" id="ARBA00023141"/>
    </source>
</evidence>
<evidence type="ECO:0000256" key="5">
    <source>
        <dbReference type="ARBA" id="ARBA00022793"/>
    </source>
</evidence>
<evidence type="ECO:0000313" key="10">
    <source>
        <dbReference type="EMBL" id="REF84170.1"/>
    </source>
</evidence>
<gene>
    <name evidence="10" type="ORF">DES32_3016</name>
</gene>